<accession>A0AA40BTW5</accession>
<comment type="caution">
    <text evidence="1">The sequence shown here is derived from an EMBL/GenBank/DDBJ whole genome shotgun (WGS) entry which is preliminary data.</text>
</comment>
<evidence type="ECO:0000313" key="1">
    <source>
        <dbReference type="EMBL" id="KAK0613505.1"/>
    </source>
</evidence>
<sequence>EPSWTLESVRRLCDESDINCVWSFTINNHVEYQAPVPCKYNISSFDGIPASMSDQTGVYCGQYHITSSWSGQFGPDHGFTTLAVVDEEGMLVAFPAYSDEDLKGGMVVIPD</sequence>
<feature type="non-terminal residue" evidence="1">
    <location>
        <position position="111"/>
    </location>
</feature>
<gene>
    <name evidence="1" type="ORF">B0T14DRAFT_393456</name>
</gene>
<name>A0AA40BTW5_9PEZI</name>
<organism evidence="1 2">
    <name type="scientific">Immersiella caudata</name>
    <dbReference type="NCBI Taxonomy" id="314043"/>
    <lineage>
        <taxon>Eukaryota</taxon>
        <taxon>Fungi</taxon>
        <taxon>Dikarya</taxon>
        <taxon>Ascomycota</taxon>
        <taxon>Pezizomycotina</taxon>
        <taxon>Sordariomycetes</taxon>
        <taxon>Sordariomycetidae</taxon>
        <taxon>Sordariales</taxon>
        <taxon>Lasiosphaeriaceae</taxon>
        <taxon>Immersiella</taxon>
    </lineage>
</organism>
<proteinExistence type="predicted"/>
<evidence type="ECO:0000313" key="2">
    <source>
        <dbReference type="Proteomes" id="UP001175000"/>
    </source>
</evidence>
<feature type="non-terminal residue" evidence="1">
    <location>
        <position position="1"/>
    </location>
</feature>
<dbReference type="Proteomes" id="UP001175000">
    <property type="component" value="Unassembled WGS sequence"/>
</dbReference>
<reference evidence="1" key="1">
    <citation type="submission" date="2023-06" db="EMBL/GenBank/DDBJ databases">
        <title>Genome-scale phylogeny and comparative genomics of the fungal order Sordariales.</title>
        <authorList>
            <consortium name="Lawrence Berkeley National Laboratory"/>
            <person name="Hensen N."/>
            <person name="Bonometti L."/>
            <person name="Westerberg I."/>
            <person name="Brannstrom I.O."/>
            <person name="Guillou S."/>
            <person name="Cros-Aarteil S."/>
            <person name="Calhoun S."/>
            <person name="Haridas S."/>
            <person name="Kuo A."/>
            <person name="Mondo S."/>
            <person name="Pangilinan J."/>
            <person name="Riley R."/>
            <person name="Labutti K."/>
            <person name="Andreopoulos B."/>
            <person name="Lipzen A."/>
            <person name="Chen C."/>
            <person name="Yanf M."/>
            <person name="Daum C."/>
            <person name="Ng V."/>
            <person name="Clum A."/>
            <person name="Steindorff A."/>
            <person name="Ohm R."/>
            <person name="Martin F."/>
            <person name="Silar P."/>
            <person name="Natvig D."/>
            <person name="Lalanne C."/>
            <person name="Gautier V."/>
            <person name="Ament-Velasquez S.L."/>
            <person name="Kruys A."/>
            <person name="Hutchinson M.I."/>
            <person name="Powell A.J."/>
            <person name="Barry K."/>
            <person name="Miller A.N."/>
            <person name="Grigoriev I.V."/>
            <person name="Debuchy R."/>
            <person name="Gladieux P."/>
            <person name="Thoren M.H."/>
            <person name="Johannesson H."/>
        </authorList>
    </citation>
    <scope>NUCLEOTIDE SEQUENCE</scope>
    <source>
        <strain evidence="1">CBS 606.72</strain>
    </source>
</reference>
<dbReference type="EMBL" id="JAULSU010000006">
    <property type="protein sequence ID" value="KAK0613505.1"/>
    <property type="molecule type" value="Genomic_DNA"/>
</dbReference>
<protein>
    <submittedName>
        <fullName evidence="1">Uncharacterized protein</fullName>
    </submittedName>
</protein>
<keyword evidence="2" id="KW-1185">Reference proteome</keyword>
<dbReference type="AlphaFoldDB" id="A0AA40BTW5"/>